<evidence type="ECO:0000259" key="5">
    <source>
        <dbReference type="PROSITE" id="PS50887"/>
    </source>
</evidence>
<dbReference type="NCBIfam" id="TIGR00254">
    <property type="entry name" value="GGDEF"/>
    <property type="match status" value="1"/>
</dbReference>
<evidence type="ECO:0000259" key="2">
    <source>
        <dbReference type="PROSITE" id="PS50112"/>
    </source>
</evidence>
<dbReference type="InterPro" id="IPR029787">
    <property type="entry name" value="Nucleotide_cyclase"/>
</dbReference>
<evidence type="ECO:0000259" key="3">
    <source>
        <dbReference type="PROSITE" id="PS50113"/>
    </source>
</evidence>
<dbReference type="InterPro" id="IPR035919">
    <property type="entry name" value="EAL_sf"/>
</dbReference>
<organism evidence="6 7">
    <name type="scientific">Goekera deserti</name>
    <dbReference type="NCBI Taxonomy" id="2497753"/>
    <lineage>
        <taxon>Bacteria</taxon>
        <taxon>Bacillati</taxon>
        <taxon>Actinomycetota</taxon>
        <taxon>Actinomycetes</taxon>
        <taxon>Geodermatophilales</taxon>
        <taxon>Geodermatophilaceae</taxon>
        <taxon>Goekera</taxon>
    </lineage>
</organism>
<dbReference type="FunFam" id="3.30.70.270:FF:000001">
    <property type="entry name" value="Diguanylate cyclase domain protein"/>
    <property type="match status" value="1"/>
</dbReference>
<dbReference type="AlphaFoldDB" id="A0A7K3W9P9"/>
<dbReference type="SMART" id="SM00086">
    <property type="entry name" value="PAC"/>
    <property type="match status" value="1"/>
</dbReference>
<dbReference type="CDD" id="cd01949">
    <property type="entry name" value="GGDEF"/>
    <property type="match status" value="1"/>
</dbReference>
<dbReference type="Pfam" id="PF00990">
    <property type="entry name" value="GGDEF"/>
    <property type="match status" value="1"/>
</dbReference>
<evidence type="ECO:0000313" key="6">
    <source>
        <dbReference type="EMBL" id="NEL53181.1"/>
    </source>
</evidence>
<keyword evidence="1" id="KW-0472">Membrane</keyword>
<evidence type="ECO:0000256" key="1">
    <source>
        <dbReference type="SAM" id="Phobius"/>
    </source>
</evidence>
<dbReference type="CDD" id="cd01948">
    <property type="entry name" value="EAL"/>
    <property type="match status" value="1"/>
</dbReference>
<comment type="caution">
    <text evidence="6">The sequence shown here is derived from an EMBL/GenBank/DDBJ whole genome shotgun (WGS) entry which is preliminary data.</text>
</comment>
<dbReference type="PANTHER" id="PTHR44757">
    <property type="entry name" value="DIGUANYLATE CYCLASE DGCP"/>
    <property type="match status" value="1"/>
</dbReference>
<dbReference type="SUPFAM" id="SSF55073">
    <property type="entry name" value="Nucleotide cyclase"/>
    <property type="match status" value="1"/>
</dbReference>
<keyword evidence="1" id="KW-0812">Transmembrane</keyword>
<dbReference type="PROSITE" id="PS50113">
    <property type="entry name" value="PAC"/>
    <property type="match status" value="1"/>
</dbReference>
<dbReference type="InterPro" id="IPR035965">
    <property type="entry name" value="PAS-like_dom_sf"/>
</dbReference>
<evidence type="ECO:0000313" key="7">
    <source>
        <dbReference type="Proteomes" id="UP000470470"/>
    </source>
</evidence>
<reference evidence="6 7" key="1">
    <citation type="submission" date="2020-02" db="EMBL/GenBank/DDBJ databases">
        <title>The whole genome sequence of CPCC 205119.</title>
        <authorList>
            <person name="Jiang Z."/>
        </authorList>
    </citation>
    <scope>NUCLEOTIDE SEQUENCE [LARGE SCALE GENOMIC DNA]</scope>
    <source>
        <strain evidence="6 7">CPCC 205119</strain>
    </source>
</reference>
<dbReference type="InterPro" id="IPR052155">
    <property type="entry name" value="Biofilm_reg_signaling"/>
</dbReference>
<dbReference type="PROSITE" id="PS50887">
    <property type="entry name" value="GGDEF"/>
    <property type="match status" value="1"/>
</dbReference>
<dbReference type="Pfam" id="PF00563">
    <property type="entry name" value="EAL"/>
    <property type="match status" value="1"/>
</dbReference>
<dbReference type="InterPro" id="IPR000014">
    <property type="entry name" value="PAS"/>
</dbReference>
<dbReference type="CDD" id="cd00130">
    <property type="entry name" value="PAS"/>
    <property type="match status" value="1"/>
</dbReference>
<evidence type="ECO:0000259" key="4">
    <source>
        <dbReference type="PROSITE" id="PS50883"/>
    </source>
</evidence>
<dbReference type="InterPro" id="IPR013655">
    <property type="entry name" value="PAS_fold_3"/>
</dbReference>
<dbReference type="InterPro" id="IPR001633">
    <property type="entry name" value="EAL_dom"/>
</dbReference>
<dbReference type="EMBL" id="JAAGWK010000008">
    <property type="protein sequence ID" value="NEL53181.1"/>
    <property type="molecule type" value="Genomic_DNA"/>
</dbReference>
<dbReference type="PROSITE" id="PS50112">
    <property type="entry name" value="PAS"/>
    <property type="match status" value="1"/>
</dbReference>
<dbReference type="InterPro" id="IPR000160">
    <property type="entry name" value="GGDEF_dom"/>
</dbReference>
<protein>
    <submittedName>
        <fullName evidence="6">EAL domain-containing protein</fullName>
    </submittedName>
</protein>
<feature type="transmembrane region" description="Helical" evidence="1">
    <location>
        <begin position="40"/>
        <end position="64"/>
    </location>
</feature>
<keyword evidence="7" id="KW-1185">Reference proteome</keyword>
<dbReference type="InterPro" id="IPR000700">
    <property type="entry name" value="PAS-assoc_C"/>
</dbReference>
<dbReference type="InterPro" id="IPR043128">
    <property type="entry name" value="Rev_trsase/Diguanyl_cyclase"/>
</dbReference>
<feature type="domain" description="GGDEF" evidence="5">
    <location>
        <begin position="291"/>
        <end position="427"/>
    </location>
</feature>
<feature type="domain" description="PAC" evidence="3">
    <location>
        <begin position="207"/>
        <end position="259"/>
    </location>
</feature>
<dbReference type="Gene3D" id="3.30.450.20">
    <property type="entry name" value="PAS domain"/>
    <property type="match status" value="1"/>
</dbReference>
<dbReference type="NCBIfam" id="TIGR00229">
    <property type="entry name" value="sensory_box"/>
    <property type="match status" value="1"/>
</dbReference>
<feature type="domain" description="PAS" evidence="2">
    <location>
        <begin position="126"/>
        <end position="203"/>
    </location>
</feature>
<sequence length="709" mass="76983">MHQLVAALALVVALQYAVIAFGVVPVLARLALRQGRAVQAARWGAAAFFAGCAVTHVMIAVAALQETSAAPGHGVAVGGSGLTALWQHVLPHVAQVVGGGLFIAVAHHRLSLSIMTKTEARELHELEEHLRTVFDEAPAGVGLYALDPETVQLGRVLQVNPALCRLVGRDEQTLRETAYRDLLVHRTDWEDTRDALRELLTGREPSVELEQPYLHQDGHEFWAHVMISLTHDEAGQPLHCVVQVRDVTDDRHRESQLRHLAEHDSLTGVFNRHRFGAELDRMVATVHRYGETAALLVVDLDHFKFVNDTYGHATGDRLLHTVASVLSSRLRSTDVLGRLGGDEFGVLLPHTSEAGASALAQSLLQALRDEAHVQVMDRSVRAAASIGVSMISPTDAVVDADALLAQADIAMYEAKETGRDRVASADGAVHGTARMRARLSWSERVRDALDRGGFQLWEQPILDLATGRFDRSELLLRMVDADGSLVLPGHFLEVAERFGQVQGIDSWVFSRAIQLLELRHAAGDTRSVEINLSGASLTDEALIDRICHQVSGAAFDPSRLIVEVTETAAVGNTSLARTLASRLGDAGCRFALDDFGSGFGSFYYLKHLHFDGVKIDGEFVKDLPESSTDLVMLDAIVGMARGLGKEVTAEFVQNDATIALLRERGVGFAQGFHIARPHPVPEFEGRDTECLDEAAAPRPTVVAGSVSRD</sequence>
<dbReference type="SUPFAM" id="SSF141868">
    <property type="entry name" value="EAL domain-like"/>
    <property type="match status" value="1"/>
</dbReference>
<dbReference type="SUPFAM" id="SSF55785">
    <property type="entry name" value="PYP-like sensor domain (PAS domain)"/>
    <property type="match status" value="1"/>
</dbReference>
<dbReference type="RefSeq" id="WP_152730319.1">
    <property type="nucleotide sequence ID" value="NZ_JAABOZ010000007.1"/>
</dbReference>
<dbReference type="PANTHER" id="PTHR44757:SF2">
    <property type="entry name" value="BIOFILM ARCHITECTURE MAINTENANCE PROTEIN MBAA"/>
    <property type="match status" value="1"/>
</dbReference>
<dbReference type="Proteomes" id="UP000470470">
    <property type="component" value="Unassembled WGS sequence"/>
</dbReference>
<feature type="transmembrane region" description="Helical" evidence="1">
    <location>
        <begin position="6"/>
        <end position="28"/>
    </location>
</feature>
<dbReference type="Pfam" id="PF08447">
    <property type="entry name" value="PAS_3"/>
    <property type="match status" value="1"/>
</dbReference>
<dbReference type="Gene3D" id="3.30.70.270">
    <property type="match status" value="1"/>
</dbReference>
<dbReference type="SMART" id="SM00267">
    <property type="entry name" value="GGDEF"/>
    <property type="match status" value="1"/>
</dbReference>
<feature type="domain" description="EAL" evidence="4">
    <location>
        <begin position="438"/>
        <end position="691"/>
    </location>
</feature>
<dbReference type="PROSITE" id="PS50883">
    <property type="entry name" value="EAL"/>
    <property type="match status" value="1"/>
</dbReference>
<proteinExistence type="predicted"/>
<accession>A0A7K3W9P9</accession>
<gene>
    <name evidence="6" type="ORF">G1H19_04025</name>
</gene>
<keyword evidence="1" id="KW-1133">Transmembrane helix</keyword>
<dbReference type="Gene3D" id="3.20.20.450">
    <property type="entry name" value="EAL domain"/>
    <property type="match status" value="1"/>
</dbReference>
<dbReference type="SMART" id="SM00052">
    <property type="entry name" value="EAL"/>
    <property type="match status" value="1"/>
</dbReference>
<dbReference type="InterPro" id="IPR001610">
    <property type="entry name" value="PAC"/>
</dbReference>
<name>A0A7K3W9P9_9ACTN</name>